<dbReference type="OrthoDB" id="10965at10239"/>
<organism evidence="1 2">
    <name type="scientific">Streptomyces phage Mildred21</name>
    <dbReference type="NCBI Taxonomy" id="2023959"/>
    <lineage>
        <taxon>Viruses</taxon>
        <taxon>Duplodnaviria</taxon>
        <taxon>Heunggongvirae</taxon>
        <taxon>Uroviricota</taxon>
        <taxon>Caudoviricetes</taxon>
        <taxon>Stanwilliamsviridae</taxon>
        <taxon>Boydwoodruffvirinae</taxon>
        <taxon>Samistivirus</taxon>
        <taxon>Samistivirus mildred21</taxon>
    </lineage>
</organism>
<dbReference type="Proteomes" id="UP000223009">
    <property type="component" value="Segment"/>
</dbReference>
<dbReference type="EMBL" id="MF155946">
    <property type="protein sequence ID" value="ASR75458.1"/>
    <property type="molecule type" value="Genomic_DNA"/>
</dbReference>
<keyword evidence="2" id="KW-1185">Reference proteome</keyword>
<name>A0A222YWS0_9CAUD</name>
<protein>
    <submittedName>
        <fullName evidence="1">Uncharacterized protein</fullName>
    </submittedName>
</protein>
<evidence type="ECO:0000313" key="2">
    <source>
        <dbReference type="Proteomes" id="UP000223009"/>
    </source>
</evidence>
<reference evidence="1 2" key="1">
    <citation type="submission" date="2017-05" db="EMBL/GenBank/DDBJ databases">
        <authorList>
            <person name="Chapman J."/>
            <person name="Chang C."/>
            <person name="Suresh T."/>
            <person name="Shishido T.C."/>
            <person name="Bindert I."/>
            <person name="Shaffer C.D."/>
            <person name="Weston-Hafer K.A."/>
            <person name="Russell D.A."/>
            <person name="Pope W.H."/>
            <person name="Jacobs-Sera D."/>
            <person name="Hendrix R.W."/>
            <person name="Hatfull G.F."/>
        </authorList>
    </citation>
    <scope>NUCLEOTIDE SEQUENCE [LARGE SCALE GENOMIC DNA]</scope>
</reference>
<accession>A0A222YWS0</accession>
<sequence>MSCLLSSRFNMRATVLRQSGTNPQENPGGHWETVQDPDSGAIKRVWVPDEDSDTPGNQTLVINCMVRGVTNGGIRVAGTTQRYSEIYENIDWATLVFPRNVILSKRDRITNVSNSKGQLIWKEEEIEGAPATVFIVMGVTPVIDPFGNHIENTALIQRAQVQSGQG</sequence>
<proteinExistence type="predicted"/>
<evidence type="ECO:0000313" key="1">
    <source>
        <dbReference type="EMBL" id="ASR75458.1"/>
    </source>
</evidence>
<gene>
    <name evidence="1" type="ORF">SEA_MILDRED21_51</name>
</gene>